<dbReference type="PANTHER" id="PTHR47074:SF21">
    <property type="entry name" value="RNASE H TYPE-1 DOMAIN-CONTAINING PROTEIN"/>
    <property type="match status" value="1"/>
</dbReference>
<dbReference type="PANTHER" id="PTHR47074">
    <property type="entry name" value="BNAC02G40300D PROTEIN"/>
    <property type="match status" value="1"/>
</dbReference>
<dbReference type="EMBL" id="JAIVGD010000028">
    <property type="protein sequence ID" value="KAH0737704.1"/>
    <property type="molecule type" value="Genomic_DNA"/>
</dbReference>
<dbReference type="SUPFAM" id="SSF53098">
    <property type="entry name" value="Ribonuclease H-like"/>
    <property type="match status" value="1"/>
</dbReference>
<evidence type="ECO:0008006" key="3">
    <source>
        <dbReference type="Google" id="ProtNLM"/>
    </source>
</evidence>
<accession>A0ABQ7TUE0</accession>
<protein>
    <recommendedName>
        <fullName evidence="3">RNase H family protein</fullName>
    </recommendedName>
</protein>
<dbReference type="InterPro" id="IPR012337">
    <property type="entry name" value="RNaseH-like_sf"/>
</dbReference>
<dbReference type="InterPro" id="IPR036397">
    <property type="entry name" value="RNaseH_sf"/>
</dbReference>
<evidence type="ECO:0000313" key="1">
    <source>
        <dbReference type="EMBL" id="KAH0737704.1"/>
    </source>
</evidence>
<comment type="caution">
    <text evidence="1">The sequence shown here is derived from an EMBL/GenBank/DDBJ whole genome shotgun (WGS) entry which is preliminary data.</text>
</comment>
<dbReference type="InterPro" id="IPR052929">
    <property type="entry name" value="RNase_H-like_EbsB-rel"/>
</dbReference>
<organism evidence="1 2">
    <name type="scientific">Solanum tuberosum</name>
    <name type="common">Potato</name>
    <dbReference type="NCBI Taxonomy" id="4113"/>
    <lineage>
        <taxon>Eukaryota</taxon>
        <taxon>Viridiplantae</taxon>
        <taxon>Streptophyta</taxon>
        <taxon>Embryophyta</taxon>
        <taxon>Tracheophyta</taxon>
        <taxon>Spermatophyta</taxon>
        <taxon>Magnoliopsida</taxon>
        <taxon>eudicotyledons</taxon>
        <taxon>Gunneridae</taxon>
        <taxon>Pentapetalae</taxon>
        <taxon>asterids</taxon>
        <taxon>lamiids</taxon>
        <taxon>Solanales</taxon>
        <taxon>Solanaceae</taxon>
        <taxon>Solanoideae</taxon>
        <taxon>Solaneae</taxon>
        <taxon>Solanum</taxon>
    </lineage>
</organism>
<proteinExistence type="predicted"/>
<reference evidence="1 2" key="1">
    <citation type="journal article" date="2021" name="bioRxiv">
        <title>Chromosome-scale and haplotype-resolved genome assembly of a tetraploid potato cultivar.</title>
        <authorList>
            <person name="Sun H."/>
            <person name="Jiao W.-B."/>
            <person name="Krause K."/>
            <person name="Campoy J.A."/>
            <person name="Goel M."/>
            <person name="Folz-Donahue K."/>
            <person name="Kukat C."/>
            <person name="Huettel B."/>
            <person name="Schneeberger K."/>
        </authorList>
    </citation>
    <scope>NUCLEOTIDE SEQUENCE [LARGE SCALE GENOMIC DNA]</scope>
    <source>
        <strain evidence="1">SolTubOtavaFocal</strain>
        <tissue evidence="1">Leaves</tissue>
    </source>
</reference>
<dbReference type="Gene3D" id="3.30.420.10">
    <property type="entry name" value="Ribonuclease H-like superfamily/Ribonuclease H"/>
    <property type="match status" value="1"/>
</dbReference>
<keyword evidence="2" id="KW-1185">Reference proteome</keyword>
<name>A0ABQ7TUE0_SOLTU</name>
<dbReference type="Proteomes" id="UP000826656">
    <property type="component" value="Unassembled WGS sequence"/>
</dbReference>
<evidence type="ECO:0000313" key="2">
    <source>
        <dbReference type="Proteomes" id="UP000826656"/>
    </source>
</evidence>
<gene>
    <name evidence="1" type="ORF">KY290_036409</name>
</gene>
<sequence length="173" mass="19860">MRAMPAIIMWTLWKGRNNLKHGGSSTFNGMVMQVQDMVKKLVKKLYPWIYLDSTQWSFITRRLRRYKPKLHYHSVVWRPPDMQKMKCNVDGASKGNPGPSSYGFCLRNSQGDLIYAGAAGVGKAVKRGHNRNRLIESSEADKGKMENTMGIGGKRGMDQEMVIRTKCYYYPYI</sequence>